<dbReference type="EMBL" id="MU620906">
    <property type="protein sequence ID" value="KAI8581416.1"/>
    <property type="molecule type" value="Genomic_DNA"/>
</dbReference>
<dbReference type="RefSeq" id="XP_051446420.1">
    <property type="nucleotide sequence ID" value="XM_051587680.1"/>
</dbReference>
<keyword evidence="3" id="KW-1185">Reference proteome</keyword>
<reference evidence="2" key="1">
    <citation type="submission" date="2021-06" db="EMBL/GenBank/DDBJ databases">
        <authorList>
            <consortium name="DOE Joint Genome Institute"/>
            <person name="Mondo S.J."/>
            <person name="Amses K.R."/>
            <person name="Simmons D.R."/>
            <person name="Longcore J.E."/>
            <person name="Seto K."/>
            <person name="Alves G.H."/>
            <person name="Bonds A.E."/>
            <person name="Quandt C.A."/>
            <person name="Davis W.J."/>
            <person name="Chang Y."/>
            <person name="Letcher P.M."/>
            <person name="Powell M.J."/>
            <person name="Kuo A."/>
            <person name="Labutti K."/>
            <person name="Pangilinan J."/>
            <person name="Andreopoulos W."/>
            <person name="Tritt A."/>
            <person name="Riley R."/>
            <person name="Hundley H."/>
            <person name="Johnson J."/>
            <person name="Lipzen A."/>
            <person name="Barry K."/>
            <person name="Berbee M.L."/>
            <person name="Buchler N.E."/>
            <person name="Grigoriev I.V."/>
            <person name="Spatafora J.W."/>
            <person name="Stajich J.E."/>
            <person name="James T.Y."/>
        </authorList>
    </citation>
    <scope>NUCLEOTIDE SEQUENCE</scope>
    <source>
        <strain evidence="2">AG</strain>
    </source>
</reference>
<dbReference type="Gene3D" id="3.40.50.720">
    <property type="entry name" value="NAD(P)-binding Rossmann-like Domain"/>
    <property type="match status" value="1"/>
</dbReference>
<dbReference type="SUPFAM" id="SSF51735">
    <property type="entry name" value="NAD(P)-binding Rossmann-fold domains"/>
    <property type="match status" value="1"/>
</dbReference>
<proteinExistence type="predicted"/>
<dbReference type="PANTHER" id="PTHR47129">
    <property type="entry name" value="QUINONE OXIDOREDUCTASE 2"/>
    <property type="match status" value="1"/>
</dbReference>
<organism evidence="2 3">
    <name type="scientific">Umbelopsis ramanniana AG</name>
    <dbReference type="NCBI Taxonomy" id="1314678"/>
    <lineage>
        <taxon>Eukaryota</taxon>
        <taxon>Fungi</taxon>
        <taxon>Fungi incertae sedis</taxon>
        <taxon>Mucoromycota</taxon>
        <taxon>Mucoromycotina</taxon>
        <taxon>Umbelopsidomycetes</taxon>
        <taxon>Umbelopsidales</taxon>
        <taxon>Umbelopsidaceae</taxon>
        <taxon>Umbelopsis</taxon>
    </lineage>
</organism>
<sequence>MGHKIILTGTTGKLGSVVFKHLLQLIPASDIIVSVHNPDGHEELKDKGVEVRSGDFNDPESLVLTFKGGDALLLMSLPSRDDEYRIQGHTQVIDVARKAGVKHIYYTSLAFGDESDAKVMKAHYATEEYLKHDDIACTIIREGPYMTSYPLYLGFYETSSDTVAVPGDGKVAFAAREDLGEATAKIIASGDYNGKTVTLTGSKAYSLQEVTQLLSQELKKDIAFQKVSDEEFLKRNEDKRDVAEWWLSTYATLEKGGLATVDPTLEQLLGKKPRQLEEVLRDSLQNAKAGDKELAQWVSH</sequence>
<dbReference type="PANTHER" id="PTHR47129:SF1">
    <property type="entry name" value="NMRA-LIKE DOMAIN-CONTAINING PROTEIN"/>
    <property type="match status" value="1"/>
</dbReference>
<dbReference type="InterPro" id="IPR036291">
    <property type="entry name" value="NAD(P)-bd_dom_sf"/>
</dbReference>
<dbReference type="Gene3D" id="3.90.25.10">
    <property type="entry name" value="UDP-galactose 4-epimerase, domain 1"/>
    <property type="match status" value="1"/>
</dbReference>
<evidence type="ECO:0000259" key="1">
    <source>
        <dbReference type="Pfam" id="PF05368"/>
    </source>
</evidence>
<evidence type="ECO:0000313" key="2">
    <source>
        <dbReference type="EMBL" id="KAI8581416.1"/>
    </source>
</evidence>
<dbReference type="GeneID" id="75913025"/>
<protein>
    <recommendedName>
        <fullName evidence="1">NmrA-like domain-containing protein</fullName>
    </recommendedName>
</protein>
<comment type="caution">
    <text evidence="2">The sequence shown here is derived from an EMBL/GenBank/DDBJ whole genome shotgun (WGS) entry which is preliminary data.</text>
</comment>
<evidence type="ECO:0000313" key="3">
    <source>
        <dbReference type="Proteomes" id="UP001206595"/>
    </source>
</evidence>
<name>A0AAD5HG61_UMBRA</name>
<dbReference type="AlphaFoldDB" id="A0AAD5HG61"/>
<reference evidence="2" key="2">
    <citation type="journal article" date="2022" name="Proc. Natl. Acad. Sci. U.S.A.">
        <title>Diploid-dominant life cycles characterize the early evolution of Fungi.</title>
        <authorList>
            <person name="Amses K.R."/>
            <person name="Simmons D.R."/>
            <person name="Longcore J.E."/>
            <person name="Mondo S.J."/>
            <person name="Seto K."/>
            <person name="Jeronimo G.H."/>
            <person name="Bonds A.E."/>
            <person name="Quandt C.A."/>
            <person name="Davis W.J."/>
            <person name="Chang Y."/>
            <person name="Federici B.A."/>
            <person name="Kuo A."/>
            <person name="LaButti K."/>
            <person name="Pangilinan J."/>
            <person name="Andreopoulos W."/>
            <person name="Tritt A."/>
            <person name="Riley R."/>
            <person name="Hundley H."/>
            <person name="Johnson J."/>
            <person name="Lipzen A."/>
            <person name="Barry K."/>
            <person name="Lang B.F."/>
            <person name="Cuomo C.A."/>
            <person name="Buchler N.E."/>
            <person name="Grigoriev I.V."/>
            <person name="Spatafora J.W."/>
            <person name="Stajich J.E."/>
            <person name="James T.Y."/>
        </authorList>
    </citation>
    <scope>NUCLEOTIDE SEQUENCE</scope>
    <source>
        <strain evidence="2">AG</strain>
    </source>
</reference>
<dbReference type="Proteomes" id="UP001206595">
    <property type="component" value="Unassembled WGS sequence"/>
</dbReference>
<gene>
    <name evidence="2" type="ORF">K450DRAFT_232967</name>
</gene>
<accession>A0AAD5HG61</accession>
<feature type="domain" description="NmrA-like" evidence="1">
    <location>
        <begin position="3"/>
        <end position="235"/>
    </location>
</feature>
<dbReference type="CDD" id="cd05269">
    <property type="entry name" value="TMR_SDR_a"/>
    <property type="match status" value="1"/>
</dbReference>
<dbReference type="InterPro" id="IPR008030">
    <property type="entry name" value="NmrA-like"/>
</dbReference>
<dbReference type="InterPro" id="IPR052718">
    <property type="entry name" value="NmrA-type_oxidoreductase"/>
</dbReference>
<dbReference type="Pfam" id="PF05368">
    <property type="entry name" value="NmrA"/>
    <property type="match status" value="1"/>
</dbReference>